<name>A0A1T5IIX8_9MICO</name>
<dbReference type="InterPro" id="IPR023393">
    <property type="entry name" value="START-like_dom_sf"/>
</dbReference>
<dbReference type="STRING" id="123320.SAMN06309945_0515"/>
<dbReference type="CDD" id="cd07812">
    <property type="entry name" value="SRPBCC"/>
    <property type="match status" value="1"/>
</dbReference>
<sequence>MSITYRRLACSPERVFEVLADGWLFPSWVVGASRMRDVDANWPAVESKLQHSFGVWPVLIDDSTSMMEWDPPRRAKLRARGWPMGEAEVTLDVKRRSDGCVVRITEKAVRGPGKFVPAFIMDPPLHVRNIEALRRLAYLAEGGAGRVSGADKL</sequence>
<gene>
    <name evidence="1" type="ORF">SAMN06309945_0515</name>
</gene>
<reference evidence="1 2" key="1">
    <citation type="submission" date="2017-02" db="EMBL/GenBank/DDBJ databases">
        <authorList>
            <person name="Peterson S.W."/>
        </authorList>
    </citation>
    <scope>NUCLEOTIDE SEQUENCE [LARGE SCALE GENOMIC DNA]</scope>
    <source>
        <strain evidence="1 2">VKM Ac-2059</strain>
    </source>
</reference>
<dbReference type="SUPFAM" id="SSF55961">
    <property type="entry name" value="Bet v1-like"/>
    <property type="match status" value="1"/>
</dbReference>
<organism evidence="1 2">
    <name type="scientific">Okibacterium fritillariae</name>
    <dbReference type="NCBI Taxonomy" id="123320"/>
    <lineage>
        <taxon>Bacteria</taxon>
        <taxon>Bacillati</taxon>
        <taxon>Actinomycetota</taxon>
        <taxon>Actinomycetes</taxon>
        <taxon>Micrococcales</taxon>
        <taxon>Microbacteriaceae</taxon>
        <taxon>Okibacterium</taxon>
    </lineage>
</organism>
<protein>
    <submittedName>
        <fullName evidence="1">Polyketide cyclase / dehydrase and lipid transport</fullName>
    </submittedName>
</protein>
<dbReference type="Gene3D" id="3.30.530.20">
    <property type="match status" value="1"/>
</dbReference>
<dbReference type="InterPro" id="IPR019587">
    <property type="entry name" value="Polyketide_cyclase/dehydratase"/>
</dbReference>
<dbReference type="EMBL" id="FUZP01000001">
    <property type="protein sequence ID" value="SKC39131.1"/>
    <property type="molecule type" value="Genomic_DNA"/>
</dbReference>
<accession>A0A1T5IIX8</accession>
<dbReference type="OrthoDB" id="4483486at2"/>
<proteinExistence type="predicted"/>
<dbReference type="Proteomes" id="UP000190857">
    <property type="component" value="Unassembled WGS sequence"/>
</dbReference>
<dbReference type="RefSeq" id="WP_079726728.1">
    <property type="nucleotide sequence ID" value="NZ_FUZP01000001.1"/>
</dbReference>
<evidence type="ECO:0000313" key="2">
    <source>
        <dbReference type="Proteomes" id="UP000190857"/>
    </source>
</evidence>
<evidence type="ECO:0000313" key="1">
    <source>
        <dbReference type="EMBL" id="SKC39131.1"/>
    </source>
</evidence>
<dbReference type="AlphaFoldDB" id="A0A1T5IIX8"/>
<keyword evidence="2" id="KW-1185">Reference proteome</keyword>
<dbReference type="Pfam" id="PF10604">
    <property type="entry name" value="Polyketide_cyc2"/>
    <property type="match status" value="1"/>
</dbReference>